<keyword evidence="1 3" id="KW-0732">Signal</keyword>
<dbReference type="Pfam" id="PF00304">
    <property type="entry name" value="Gamma-thionin"/>
    <property type="match status" value="1"/>
</dbReference>
<dbReference type="Gene3D" id="3.30.30.10">
    <property type="entry name" value="Knottin, scorpion toxin-like"/>
    <property type="match status" value="1"/>
</dbReference>
<evidence type="ECO:0000313" key="5">
    <source>
        <dbReference type="EMBL" id="AIC35290.1"/>
    </source>
</evidence>
<feature type="signal peptide" evidence="3">
    <location>
        <begin position="1"/>
        <end position="26"/>
    </location>
</feature>
<name>A0A060IPT7_PINSY</name>
<dbReference type="PROSITE" id="PS00940">
    <property type="entry name" value="GAMMA_THIONIN"/>
    <property type="match status" value="1"/>
</dbReference>
<sequence length="82" mass="9417">MEKRMGSRLSALFLLLLLAISFEMQAEVAEGRTCLSKSHRFHGYCVRSSSCKEICQTERFLSGECRHTHLGNRRCFCEKPCT</sequence>
<keyword evidence="2" id="KW-1015">Disulfide bond</keyword>
<dbReference type="SMART" id="SM00505">
    <property type="entry name" value="Knot1"/>
    <property type="match status" value="1"/>
</dbReference>
<reference evidence="5" key="1">
    <citation type="submission" date="2014-03" db="EMBL/GenBank/DDBJ databases">
        <title>Plant defensin transcripts in Scots pine seeds.</title>
        <authorList>
            <person name="Shalovylo Y.I."/>
            <person name="Kovaleva V.A."/>
            <person name="Gout I.T."/>
            <person name="Krynytskyy H.T."/>
            <person name="Gout R.T."/>
        </authorList>
    </citation>
    <scope>NUCLEOTIDE SEQUENCE</scope>
</reference>
<feature type="domain" description="Knottins-like" evidence="4">
    <location>
        <begin position="33"/>
        <end position="81"/>
    </location>
</feature>
<dbReference type="PANTHER" id="PTHR33147:SF39">
    <property type="entry name" value="DRO1 PROTEIN-RELATED"/>
    <property type="match status" value="1"/>
</dbReference>
<dbReference type="AlphaFoldDB" id="A0A060IPT7"/>
<organism evidence="5">
    <name type="scientific">Pinus sylvestris</name>
    <name type="common">Scotch pine</name>
    <dbReference type="NCBI Taxonomy" id="3349"/>
    <lineage>
        <taxon>Eukaryota</taxon>
        <taxon>Viridiplantae</taxon>
        <taxon>Streptophyta</taxon>
        <taxon>Embryophyta</taxon>
        <taxon>Tracheophyta</taxon>
        <taxon>Spermatophyta</taxon>
        <taxon>Pinopsida</taxon>
        <taxon>Pinidae</taxon>
        <taxon>Conifers I</taxon>
        <taxon>Pinales</taxon>
        <taxon>Pinaceae</taxon>
        <taxon>Pinus</taxon>
        <taxon>Pinus subgen. Pinus</taxon>
    </lineage>
</organism>
<dbReference type="EMBL" id="KJ601734">
    <property type="protein sequence ID" value="AIC35290.1"/>
    <property type="molecule type" value="mRNA"/>
</dbReference>
<dbReference type="InterPro" id="IPR036574">
    <property type="entry name" value="Scorpion_toxin-like_sf"/>
</dbReference>
<feature type="chain" id="PRO_5001584179" evidence="3">
    <location>
        <begin position="27"/>
        <end position="82"/>
    </location>
</feature>
<evidence type="ECO:0000256" key="1">
    <source>
        <dbReference type="ARBA" id="ARBA00022729"/>
    </source>
</evidence>
<dbReference type="SMR" id="A0A060IPT7"/>
<dbReference type="GO" id="GO:0006952">
    <property type="term" value="P:defense response"/>
    <property type="evidence" value="ECO:0007669"/>
    <property type="project" value="InterPro"/>
</dbReference>
<evidence type="ECO:0000259" key="4">
    <source>
        <dbReference type="SMART" id="SM00505"/>
    </source>
</evidence>
<dbReference type="InterPro" id="IPR008176">
    <property type="entry name" value="Defensin_plant"/>
</dbReference>
<evidence type="ECO:0000256" key="3">
    <source>
        <dbReference type="SAM" id="SignalP"/>
    </source>
</evidence>
<dbReference type="PANTHER" id="PTHR33147">
    <property type="entry name" value="DEFENSIN-LIKE PROTEIN 1"/>
    <property type="match status" value="1"/>
</dbReference>
<evidence type="ECO:0000256" key="2">
    <source>
        <dbReference type="ARBA" id="ARBA00023157"/>
    </source>
</evidence>
<protein>
    <submittedName>
        <fullName evidence="5">Defensin 5.2</fullName>
    </submittedName>
</protein>
<dbReference type="InterPro" id="IPR003614">
    <property type="entry name" value="Knottins"/>
</dbReference>
<accession>A0A060IPT7</accession>
<proteinExistence type="evidence at transcript level"/>
<dbReference type="SUPFAM" id="SSF57095">
    <property type="entry name" value="Scorpion toxin-like"/>
    <property type="match status" value="1"/>
</dbReference>